<sequence length="1249" mass="136970">MPLTRSMAIAEGSSKSLPMPPEMSSTTVLSKPIASIFTKEGLRKCKEQQSTTRQKRSRKKQPKSSSSAPALTPPDSAQETNQPPISILAPTPASAIKRRDRAAIGLPTGTSKSTSISTSRVASTTKGKRKKKDDGDAEFRVRGPASKTTISATSASKAEEQDTSTAVSTTVSEVGSDVNTTTIPENPVDSNHSRRKRRKKIQNNQIREVISSAGTDDAGDFVMEDTPATDSLAADSQPVGEAKAVETGQISAAPTNQDMTRPQKLLPSAKPLHPFFTLGGLTKTEAPVLVKPEVKTVHPFFAPGGMKPKPAPQTNTVTTLPILSNTTKIPKETKVISASDSIIQPAFSPTTKTALKVSGAMEAPWPNKQQRHVRQLSPTDIGRSMIESSLPYRNARKLKTRCVEISTGEDLLRNLAESLDIHGCKYKLSQPNYHEEQYFRVSSTLRLPNRYVMSGPQLQEIMRKKVSARLPTSGERLAQRVREDSVSTVDSSENEPRRVHPALLWLYSNLRDSMTPFDAGLRETALWAYKYAPQYSANVLQAGPEVKVLHDWLAKLMVDTGYEVPGVKKKKRKAKGKDGTASAIGKCRKRKKKKRVKGGGLDDFLIESEEELDEMDEISDPEDNDEAVPPPIFGALTKKSAIRTGDKNASIAAKLGYVSGGKATNGGGESGRMVNAVVISGPHGCGKTATVYAVAKEMGFTVFEVNPGSRRSGKDLLDQVGEMSRNHLVHQQKANAVDGASFFKQGNGKGKAKQIEEVIEKAQQTQSLILLEEADLLFEEDKQFWPTVMSLMAQSKRPIVMTCNDEKLLPIEDLSLHAILRMPPPPRTLMTDYLLLLAANEGHILERIDVSRLYNVHKGDLRAIITELNFWCQMGIGDRRAGLDWILTRFPVGHDISGPKRVISENSFLSGMGWIPREEADDGVSAPDCRGRKLKEDDIWKEAWNEWGVDVIVDACGQIREMEDLEVGVNGLEGYNTKILETYTEAMSDVDIYAGSAMRGLEDPILDWTQPRLPASSRVDDILGYPVLQADLWPASQTSRDTLISIATTVRSLARSYLLKETNTFMKRPPNYSFPKPNPAFNPLTAQNVTEIISSRLNPQRTATTIPRNYIRGAFSYLTAPPPPFLASNPSPSFNPGTIIIATTIHGPLDTLVLDVAPYVRSIVRHETKREEEAKSNSGLLSQGGKGGARSTRASRMAMMQGSGRSWGRKEKWFGQKGNAIWMGNTGGGEWGKAVDKVLEKKAEWAEEE</sequence>
<feature type="compositionally biased region" description="Polar residues" evidence="1">
    <location>
        <begin position="248"/>
        <end position="260"/>
    </location>
</feature>
<dbReference type="SMART" id="SM00382">
    <property type="entry name" value="AAA"/>
    <property type="match status" value="1"/>
</dbReference>
<gene>
    <name evidence="3" type="ORF">L211DRAFT_868169</name>
</gene>
<dbReference type="GO" id="GO:0016887">
    <property type="term" value="F:ATP hydrolysis activity"/>
    <property type="evidence" value="ECO:0007669"/>
    <property type="project" value="InterPro"/>
</dbReference>
<dbReference type="InterPro" id="IPR003593">
    <property type="entry name" value="AAA+_ATPase"/>
</dbReference>
<protein>
    <recommendedName>
        <fullName evidence="2">AAA+ ATPase domain-containing protein</fullName>
    </recommendedName>
</protein>
<name>A0A3N4LMI9_9PEZI</name>
<dbReference type="Gene3D" id="3.40.50.300">
    <property type="entry name" value="P-loop containing nucleotide triphosphate hydrolases"/>
    <property type="match status" value="1"/>
</dbReference>
<dbReference type="Proteomes" id="UP000267821">
    <property type="component" value="Unassembled WGS sequence"/>
</dbReference>
<dbReference type="GO" id="GO:0005634">
    <property type="term" value="C:nucleus"/>
    <property type="evidence" value="ECO:0007669"/>
    <property type="project" value="TreeGrafter"/>
</dbReference>
<dbReference type="InParanoid" id="A0A3N4LMI9"/>
<feature type="region of interest" description="Disordered" evidence="1">
    <location>
        <begin position="1168"/>
        <end position="1195"/>
    </location>
</feature>
<feature type="compositionally biased region" description="Polar residues" evidence="1">
    <location>
        <begin position="75"/>
        <end position="84"/>
    </location>
</feature>
<evidence type="ECO:0000313" key="4">
    <source>
        <dbReference type="Proteomes" id="UP000267821"/>
    </source>
</evidence>
<feature type="compositionally biased region" description="Polar residues" evidence="1">
    <location>
        <begin position="177"/>
        <end position="190"/>
    </location>
</feature>
<dbReference type="SUPFAM" id="SSF52540">
    <property type="entry name" value="P-loop containing nucleoside triphosphate hydrolases"/>
    <property type="match status" value="1"/>
</dbReference>
<dbReference type="Pfam" id="PF00004">
    <property type="entry name" value="AAA"/>
    <property type="match status" value="1"/>
</dbReference>
<feature type="domain" description="AAA+ ATPase" evidence="2">
    <location>
        <begin position="673"/>
        <end position="834"/>
    </location>
</feature>
<feature type="compositionally biased region" description="Low complexity" evidence="1">
    <location>
        <begin position="145"/>
        <end position="156"/>
    </location>
</feature>
<feature type="compositionally biased region" description="Basic residues" evidence="1">
    <location>
        <begin position="53"/>
        <end position="62"/>
    </location>
</feature>
<feature type="compositionally biased region" description="Basic and acidic residues" evidence="1">
    <location>
        <begin position="132"/>
        <end position="141"/>
    </location>
</feature>
<feature type="region of interest" description="Disordered" evidence="1">
    <location>
        <begin position="1"/>
        <end position="262"/>
    </location>
</feature>
<feature type="compositionally biased region" description="Low complexity" evidence="1">
    <location>
        <begin position="108"/>
        <end position="125"/>
    </location>
</feature>
<dbReference type="InterPro" id="IPR003959">
    <property type="entry name" value="ATPase_AAA_core"/>
</dbReference>
<dbReference type="AlphaFoldDB" id="A0A3N4LMI9"/>
<dbReference type="GO" id="GO:0003677">
    <property type="term" value="F:DNA binding"/>
    <property type="evidence" value="ECO:0007669"/>
    <property type="project" value="TreeGrafter"/>
</dbReference>
<dbReference type="InterPro" id="IPR027417">
    <property type="entry name" value="P-loop_NTPase"/>
</dbReference>
<dbReference type="OrthoDB" id="9996895at2759"/>
<evidence type="ECO:0000259" key="2">
    <source>
        <dbReference type="SMART" id="SM00382"/>
    </source>
</evidence>
<accession>A0A3N4LMI9</accession>
<dbReference type="GO" id="GO:0005524">
    <property type="term" value="F:ATP binding"/>
    <property type="evidence" value="ECO:0007669"/>
    <property type="project" value="InterPro"/>
</dbReference>
<organism evidence="3 4">
    <name type="scientific">Terfezia boudieri ATCC MYA-4762</name>
    <dbReference type="NCBI Taxonomy" id="1051890"/>
    <lineage>
        <taxon>Eukaryota</taxon>
        <taxon>Fungi</taxon>
        <taxon>Dikarya</taxon>
        <taxon>Ascomycota</taxon>
        <taxon>Pezizomycotina</taxon>
        <taxon>Pezizomycetes</taxon>
        <taxon>Pezizales</taxon>
        <taxon>Pezizaceae</taxon>
        <taxon>Terfezia</taxon>
    </lineage>
</organism>
<dbReference type="PANTHER" id="PTHR23389:SF21">
    <property type="entry name" value="ATPASE FAMILY AAA DOMAIN-CONTAINING PROTEIN 5"/>
    <property type="match status" value="1"/>
</dbReference>
<dbReference type="PANTHER" id="PTHR23389">
    <property type="entry name" value="CHROMOSOME TRANSMISSION FIDELITY FACTOR 18"/>
    <property type="match status" value="1"/>
</dbReference>
<proteinExistence type="predicted"/>
<reference evidence="3 4" key="1">
    <citation type="journal article" date="2018" name="Nat. Ecol. Evol.">
        <title>Pezizomycetes genomes reveal the molecular basis of ectomycorrhizal truffle lifestyle.</title>
        <authorList>
            <person name="Murat C."/>
            <person name="Payen T."/>
            <person name="Noel B."/>
            <person name="Kuo A."/>
            <person name="Morin E."/>
            <person name="Chen J."/>
            <person name="Kohler A."/>
            <person name="Krizsan K."/>
            <person name="Balestrini R."/>
            <person name="Da Silva C."/>
            <person name="Montanini B."/>
            <person name="Hainaut M."/>
            <person name="Levati E."/>
            <person name="Barry K.W."/>
            <person name="Belfiori B."/>
            <person name="Cichocki N."/>
            <person name="Clum A."/>
            <person name="Dockter R.B."/>
            <person name="Fauchery L."/>
            <person name="Guy J."/>
            <person name="Iotti M."/>
            <person name="Le Tacon F."/>
            <person name="Lindquist E.A."/>
            <person name="Lipzen A."/>
            <person name="Malagnac F."/>
            <person name="Mello A."/>
            <person name="Molinier V."/>
            <person name="Miyauchi S."/>
            <person name="Poulain J."/>
            <person name="Riccioni C."/>
            <person name="Rubini A."/>
            <person name="Sitrit Y."/>
            <person name="Splivallo R."/>
            <person name="Traeger S."/>
            <person name="Wang M."/>
            <person name="Zifcakova L."/>
            <person name="Wipf D."/>
            <person name="Zambonelli A."/>
            <person name="Paolocci F."/>
            <person name="Nowrousian M."/>
            <person name="Ottonello S."/>
            <person name="Baldrian P."/>
            <person name="Spatafora J.W."/>
            <person name="Henrissat B."/>
            <person name="Nagy L.G."/>
            <person name="Aury J.M."/>
            <person name="Wincker P."/>
            <person name="Grigoriev I.V."/>
            <person name="Bonfante P."/>
            <person name="Martin F.M."/>
        </authorList>
    </citation>
    <scope>NUCLEOTIDE SEQUENCE [LARGE SCALE GENOMIC DNA]</scope>
    <source>
        <strain evidence="3 4">ATCC MYA-4762</strain>
    </source>
</reference>
<feature type="region of interest" description="Disordered" evidence="1">
    <location>
        <begin position="472"/>
        <end position="494"/>
    </location>
</feature>
<evidence type="ECO:0000256" key="1">
    <source>
        <dbReference type="SAM" id="MobiDB-lite"/>
    </source>
</evidence>
<feature type="compositionally biased region" description="Low complexity" evidence="1">
    <location>
        <begin position="163"/>
        <end position="176"/>
    </location>
</feature>
<keyword evidence="4" id="KW-1185">Reference proteome</keyword>
<dbReference type="EMBL" id="ML121543">
    <property type="protein sequence ID" value="RPB24026.1"/>
    <property type="molecule type" value="Genomic_DNA"/>
</dbReference>
<evidence type="ECO:0000313" key="3">
    <source>
        <dbReference type="EMBL" id="RPB24026.1"/>
    </source>
</evidence>
<dbReference type="STRING" id="1051890.A0A3N4LMI9"/>